<reference evidence="2" key="1">
    <citation type="submission" date="2018-06" db="EMBL/GenBank/DDBJ databases">
        <authorList>
            <person name="Zhirakovskaya E."/>
        </authorList>
    </citation>
    <scope>NUCLEOTIDE SEQUENCE</scope>
</reference>
<sequence length="62" mass="6584">MVDIASASSTSSQVQVDRGSSQENIVSVKEMLSKSAEDSSIERKEVESDTGPNIGQKVDIKA</sequence>
<protein>
    <submittedName>
        <fullName evidence="2">Uncharacterized protein</fullName>
    </submittedName>
</protein>
<dbReference type="EMBL" id="UOEJ01000232">
    <property type="protein sequence ID" value="VAW06205.1"/>
    <property type="molecule type" value="Genomic_DNA"/>
</dbReference>
<proteinExistence type="predicted"/>
<gene>
    <name evidence="2" type="ORF">MNBD_ALPHA01-1133</name>
</gene>
<organism evidence="2">
    <name type="scientific">hydrothermal vent metagenome</name>
    <dbReference type="NCBI Taxonomy" id="652676"/>
    <lineage>
        <taxon>unclassified sequences</taxon>
        <taxon>metagenomes</taxon>
        <taxon>ecological metagenomes</taxon>
    </lineage>
</organism>
<feature type="region of interest" description="Disordered" evidence="1">
    <location>
        <begin position="1"/>
        <end position="62"/>
    </location>
</feature>
<feature type="compositionally biased region" description="Basic and acidic residues" evidence="1">
    <location>
        <begin position="31"/>
        <end position="47"/>
    </location>
</feature>
<evidence type="ECO:0000256" key="1">
    <source>
        <dbReference type="SAM" id="MobiDB-lite"/>
    </source>
</evidence>
<accession>A0A3B0SK62</accession>
<feature type="compositionally biased region" description="Low complexity" evidence="1">
    <location>
        <begin position="1"/>
        <end position="16"/>
    </location>
</feature>
<dbReference type="AlphaFoldDB" id="A0A3B0SK62"/>
<name>A0A3B0SK62_9ZZZZ</name>
<evidence type="ECO:0000313" key="2">
    <source>
        <dbReference type="EMBL" id="VAW06205.1"/>
    </source>
</evidence>